<protein>
    <submittedName>
        <fullName evidence="1">Uncharacterized protein</fullName>
    </submittedName>
</protein>
<evidence type="ECO:0000313" key="1">
    <source>
        <dbReference type="EMBL" id="KAJ8678285.1"/>
    </source>
</evidence>
<accession>A0ACC2P926</accession>
<organism evidence="1 2">
    <name type="scientific">Eretmocerus hayati</name>
    <dbReference type="NCBI Taxonomy" id="131215"/>
    <lineage>
        <taxon>Eukaryota</taxon>
        <taxon>Metazoa</taxon>
        <taxon>Ecdysozoa</taxon>
        <taxon>Arthropoda</taxon>
        <taxon>Hexapoda</taxon>
        <taxon>Insecta</taxon>
        <taxon>Pterygota</taxon>
        <taxon>Neoptera</taxon>
        <taxon>Endopterygota</taxon>
        <taxon>Hymenoptera</taxon>
        <taxon>Apocrita</taxon>
        <taxon>Proctotrupomorpha</taxon>
        <taxon>Chalcidoidea</taxon>
        <taxon>Aphelinidae</taxon>
        <taxon>Aphelininae</taxon>
        <taxon>Eretmocerus</taxon>
    </lineage>
</organism>
<sequence>MGAPDVRQPAAQSLDVCSVRIAESSSSHQVRVNSDVPYTDCAQRKWKKTYRGKANPTSGSALLSNDVAGDRLDSPSNTVTASQSCICLSQVSNALPVDYYHVHHPNNSAKCWPLPQNQSDSDVSCLDSNASNDDHEVSIDEPLDDSSDLCNRGPQICGPNLSKSCVDSYSSMPTTIPGTQSSLLSVSINKTTLLGSRTSTKTQTHMYSHNDQTNAASFTSFYSPGSSDCFLQPAPLLRQQNINDNVLIAEEKPQEFLEATASPHQDLPQIGYLQCYETRGIQKYLPDVPIDVSDDDADGMNYNCTFSPSDESKNLI</sequence>
<proteinExistence type="predicted"/>
<gene>
    <name evidence="1" type="ORF">QAD02_014072</name>
</gene>
<name>A0ACC2P926_9HYME</name>
<dbReference type="Proteomes" id="UP001239111">
    <property type="component" value="Chromosome 2"/>
</dbReference>
<keyword evidence="2" id="KW-1185">Reference proteome</keyword>
<comment type="caution">
    <text evidence="1">The sequence shown here is derived from an EMBL/GenBank/DDBJ whole genome shotgun (WGS) entry which is preliminary data.</text>
</comment>
<reference evidence="1" key="1">
    <citation type="submission" date="2023-04" db="EMBL/GenBank/DDBJ databases">
        <title>A chromosome-level genome assembly of the parasitoid wasp Eretmocerus hayati.</title>
        <authorList>
            <person name="Zhong Y."/>
            <person name="Liu S."/>
            <person name="Liu Y."/>
        </authorList>
    </citation>
    <scope>NUCLEOTIDE SEQUENCE</scope>
    <source>
        <strain evidence="1">ZJU_SS_LIU_2023</strain>
    </source>
</reference>
<evidence type="ECO:0000313" key="2">
    <source>
        <dbReference type="Proteomes" id="UP001239111"/>
    </source>
</evidence>
<dbReference type="EMBL" id="CM056742">
    <property type="protein sequence ID" value="KAJ8678285.1"/>
    <property type="molecule type" value="Genomic_DNA"/>
</dbReference>